<dbReference type="RefSeq" id="WP_037440055.1">
    <property type="nucleotide sequence ID" value="NZ_JPEO01000002.1"/>
</dbReference>
<dbReference type="Gene3D" id="1.10.10.60">
    <property type="entry name" value="Homeodomain-like"/>
    <property type="match status" value="1"/>
</dbReference>
<dbReference type="Proteomes" id="UP000029264">
    <property type="component" value="Unassembled WGS sequence"/>
</dbReference>
<evidence type="ECO:0000256" key="1">
    <source>
        <dbReference type="ARBA" id="ARBA00023015"/>
    </source>
</evidence>
<dbReference type="PROSITE" id="PS01124">
    <property type="entry name" value="HTH_ARAC_FAMILY_2"/>
    <property type="match status" value="1"/>
</dbReference>
<dbReference type="eggNOG" id="COG2207">
    <property type="taxonomic scope" value="Bacteria"/>
</dbReference>
<dbReference type="PANTHER" id="PTHR46796:SF6">
    <property type="entry name" value="ARAC SUBFAMILY"/>
    <property type="match status" value="1"/>
</dbReference>
<proteinExistence type="predicted"/>
<dbReference type="AlphaFoldDB" id="A0A094JFH4"/>
<comment type="caution">
    <text evidence="5">The sequence shown here is derived from an EMBL/GenBank/DDBJ whole genome shotgun (WGS) entry which is preliminary data.</text>
</comment>
<dbReference type="EMBL" id="JPEO01000002">
    <property type="protein sequence ID" value="KFZ38700.1"/>
    <property type="molecule type" value="Genomic_DNA"/>
</dbReference>
<dbReference type="STRING" id="1515746.HR45_04565"/>
<keyword evidence="1" id="KW-0805">Transcription regulation</keyword>
<dbReference type="InterPro" id="IPR009057">
    <property type="entry name" value="Homeodomain-like_sf"/>
</dbReference>
<dbReference type="Pfam" id="PF14525">
    <property type="entry name" value="AraC_binding_2"/>
    <property type="match status" value="1"/>
</dbReference>
<evidence type="ECO:0000259" key="4">
    <source>
        <dbReference type="PROSITE" id="PS01124"/>
    </source>
</evidence>
<dbReference type="Pfam" id="PF12833">
    <property type="entry name" value="HTH_18"/>
    <property type="match status" value="1"/>
</dbReference>
<dbReference type="SUPFAM" id="SSF46689">
    <property type="entry name" value="Homeodomain-like"/>
    <property type="match status" value="1"/>
</dbReference>
<sequence>MSRSYSTQDVRAQESFDYWQDLVENTYVSSTNNKNLTEGKFSGELKVKSLGARALITRIKSTPMEYRETLEGKRTDDYFICLSLCPKAHLSQNDQTSTQLAGDIVLYDNRLPFCYSFPEGDNQIVISLPHAVLTEQLPDVELYLNKTLSSCSPLGRFVGTMIQQAWENDELEEIFGDQILNAILALLKAAYHAATPSTLGEVQQYRRDTLTLAKQYIQNHLGETSLSVETISLQLHMSARTLSRLFSRDNTSVMRWVWQQRLQACHRVLLSQQDTPISDIAYQFGFSNLSHFNKLFKDKYGITPTELRQQ</sequence>
<dbReference type="GO" id="GO:0043565">
    <property type="term" value="F:sequence-specific DNA binding"/>
    <property type="evidence" value="ECO:0007669"/>
    <property type="project" value="InterPro"/>
</dbReference>
<evidence type="ECO:0000256" key="3">
    <source>
        <dbReference type="ARBA" id="ARBA00023163"/>
    </source>
</evidence>
<keyword evidence="6" id="KW-1185">Reference proteome</keyword>
<dbReference type="OrthoDB" id="9816011at2"/>
<dbReference type="InterPro" id="IPR020449">
    <property type="entry name" value="Tscrpt_reg_AraC-type_HTH"/>
</dbReference>
<keyword evidence="3" id="KW-0804">Transcription</keyword>
<evidence type="ECO:0000313" key="5">
    <source>
        <dbReference type="EMBL" id="KFZ38700.1"/>
    </source>
</evidence>
<dbReference type="SMART" id="SM00342">
    <property type="entry name" value="HTH_ARAC"/>
    <property type="match status" value="1"/>
</dbReference>
<dbReference type="GO" id="GO:0003700">
    <property type="term" value="F:DNA-binding transcription factor activity"/>
    <property type="evidence" value="ECO:0007669"/>
    <property type="project" value="InterPro"/>
</dbReference>
<dbReference type="PRINTS" id="PR00032">
    <property type="entry name" value="HTHARAC"/>
</dbReference>
<dbReference type="InterPro" id="IPR050204">
    <property type="entry name" value="AraC_XylS_family_regulators"/>
</dbReference>
<protein>
    <submittedName>
        <fullName evidence="5">AraC family transcriptional regulator</fullName>
    </submittedName>
</protein>
<gene>
    <name evidence="5" type="ORF">HR45_04565</name>
</gene>
<dbReference type="InterPro" id="IPR018060">
    <property type="entry name" value="HTH_AraC"/>
</dbReference>
<organism evidence="5 6">
    <name type="scientific">Shewanella mangrovi</name>
    <dbReference type="NCBI Taxonomy" id="1515746"/>
    <lineage>
        <taxon>Bacteria</taxon>
        <taxon>Pseudomonadati</taxon>
        <taxon>Pseudomonadota</taxon>
        <taxon>Gammaproteobacteria</taxon>
        <taxon>Alteromonadales</taxon>
        <taxon>Shewanellaceae</taxon>
        <taxon>Shewanella</taxon>
    </lineage>
</organism>
<evidence type="ECO:0000313" key="6">
    <source>
        <dbReference type="Proteomes" id="UP000029264"/>
    </source>
</evidence>
<evidence type="ECO:0000256" key="2">
    <source>
        <dbReference type="ARBA" id="ARBA00023125"/>
    </source>
</evidence>
<keyword evidence="2" id="KW-0238">DNA-binding</keyword>
<dbReference type="InterPro" id="IPR035418">
    <property type="entry name" value="AraC-bd_2"/>
</dbReference>
<name>A0A094JFH4_9GAMM</name>
<dbReference type="PANTHER" id="PTHR46796">
    <property type="entry name" value="HTH-TYPE TRANSCRIPTIONAL ACTIVATOR RHAS-RELATED"/>
    <property type="match status" value="1"/>
</dbReference>
<accession>A0A094JFH4</accession>
<feature type="domain" description="HTH araC/xylS-type" evidence="4">
    <location>
        <begin position="211"/>
        <end position="310"/>
    </location>
</feature>
<reference evidence="5 6" key="1">
    <citation type="submission" date="2014-06" db="EMBL/GenBank/DDBJ databases">
        <title>Shewanella sp. YQH10.</title>
        <authorList>
            <person name="Liu Y."/>
            <person name="Zeng R."/>
        </authorList>
    </citation>
    <scope>NUCLEOTIDE SEQUENCE [LARGE SCALE GENOMIC DNA]</scope>
    <source>
        <strain evidence="5 6">YQH10</strain>
    </source>
</reference>